<name>A0A0B2PWP0_GLYSO</name>
<feature type="non-terminal residue" evidence="1">
    <location>
        <position position="1"/>
    </location>
</feature>
<protein>
    <submittedName>
        <fullName evidence="1">Copia protein</fullName>
    </submittedName>
</protein>
<dbReference type="EMBL" id="KN663409">
    <property type="protein sequence ID" value="KHN12119.1"/>
    <property type="molecule type" value="Genomic_DNA"/>
</dbReference>
<accession>A0A0B2PWP0</accession>
<proteinExistence type="predicted"/>
<dbReference type="AlphaFoldDB" id="A0A0B2PWP0"/>
<organism evidence="1">
    <name type="scientific">Glycine soja</name>
    <name type="common">Wild soybean</name>
    <dbReference type="NCBI Taxonomy" id="3848"/>
    <lineage>
        <taxon>Eukaryota</taxon>
        <taxon>Viridiplantae</taxon>
        <taxon>Streptophyta</taxon>
        <taxon>Embryophyta</taxon>
        <taxon>Tracheophyta</taxon>
        <taxon>Spermatophyta</taxon>
        <taxon>Magnoliopsida</taxon>
        <taxon>eudicotyledons</taxon>
        <taxon>Gunneridae</taxon>
        <taxon>Pentapetalae</taxon>
        <taxon>rosids</taxon>
        <taxon>fabids</taxon>
        <taxon>Fabales</taxon>
        <taxon>Fabaceae</taxon>
        <taxon>Papilionoideae</taxon>
        <taxon>50 kb inversion clade</taxon>
        <taxon>NPAAA clade</taxon>
        <taxon>indigoferoid/millettioid clade</taxon>
        <taxon>Phaseoleae</taxon>
        <taxon>Glycine</taxon>
        <taxon>Glycine subgen. Soja</taxon>
    </lineage>
</organism>
<dbReference type="Proteomes" id="UP000053555">
    <property type="component" value="Unassembled WGS sequence"/>
</dbReference>
<evidence type="ECO:0000313" key="1">
    <source>
        <dbReference type="EMBL" id="KHN12119.1"/>
    </source>
</evidence>
<feature type="non-terminal residue" evidence="1">
    <location>
        <position position="62"/>
    </location>
</feature>
<gene>
    <name evidence="1" type="ORF">glysoja_048289</name>
</gene>
<reference evidence="1" key="1">
    <citation type="submission" date="2014-07" db="EMBL/GenBank/DDBJ databases">
        <title>Identification of a novel salt tolerance gene in wild soybean by whole-genome sequencing.</title>
        <authorList>
            <person name="Lam H.-M."/>
            <person name="Qi X."/>
            <person name="Li M.-W."/>
            <person name="Liu X."/>
            <person name="Xie M."/>
            <person name="Ni M."/>
            <person name="Xu X."/>
        </authorList>
    </citation>
    <scope>NUCLEOTIDE SEQUENCE [LARGE SCALE GENOMIC DNA]</scope>
    <source>
        <tissue evidence="1">Root</tissue>
    </source>
</reference>
<dbReference type="CDD" id="cd09272">
    <property type="entry name" value="RNase_HI_RT_Ty1"/>
    <property type="match status" value="1"/>
</dbReference>
<sequence length="62" mass="7199">CDNKYVLHIVTNPIFHERTKHIEIDCHIVREKMMNGLVKLLPMSSANRMDDIYTKALILGAF</sequence>